<dbReference type="PANTHER" id="PTHR14237:SF19">
    <property type="entry name" value="MITOCHONDRIAL AMIDOXIME REDUCING COMPONENT 1"/>
    <property type="match status" value="1"/>
</dbReference>
<feature type="region of interest" description="Disordered" evidence="1">
    <location>
        <begin position="302"/>
        <end position="336"/>
    </location>
</feature>
<evidence type="ECO:0000259" key="2">
    <source>
        <dbReference type="PROSITE" id="PS51340"/>
    </source>
</evidence>
<protein>
    <submittedName>
        <fullName evidence="3">Molybdenum cofactor sulfurase</fullName>
    </submittedName>
</protein>
<evidence type="ECO:0000313" key="4">
    <source>
        <dbReference type="Proteomes" id="UP000037460"/>
    </source>
</evidence>
<evidence type="ECO:0000256" key="1">
    <source>
        <dbReference type="SAM" id="MobiDB-lite"/>
    </source>
</evidence>
<dbReference type="Pfam" id="PF03473">
    <property type="entry name" value="MOSC"/>
    <property type="match status" value="1"/>
</dbReference>
<dbReference type="GO" id="GO:0030170">
    <property type="term" value="F:pyridoxal phosphate binding"/>
    <property type="evidence" value="ECO:0007669"/>
    <property type="project" value="InterPro"/>
</dbReference>
<dbReference type="GO" id="GO:0003824">
    <property type="term" value="F:catalytic activity"/>
    <property type="evidence" value="ECO:0007669"/>
    <property type="project" value="InterPro"/>
</dbReference>
<dbReference type="Pfam" id="PF03476">
    <property type="entry name" value="MOSC_N"/>
    <property type="match status" value="1"/>
</dbReference>
<dbReference type="SUPFAM" id="SSF50800">
    <property type="entry name" value="PK beta-barrel domain-like"/>
    <property type="match status" value="1"/>
</dbReference>
<dbReference type="AlphaFoldDB" id="A0A0M0KAF6"/>
<evidence type="ECO:0000313" key="3">
    <source>
        <dbReference type="EMBL" id="KOO35784.1"/>
    </source>
</evidence>
<sequence>MEMLQAGLRDPPGLWILALSTALHIKTHITGGDWLTYSMMFAFDAVFIWWCWTTPQPVAVGKVTQLIIYPLKSARGVSVSSAKLDAFGLAYDRRWMVVDKGGNFMSQRRAPRLALIEAQLPKSDDEPLRLQDTSGKMKPLRVPLVRHAAEESQVRCWDDHISAVDQGDAAAAWLAAVLGVDDVRLVRMADGATRPCSPKYAPTTAQTAFSDGFPILLTNDASLAQLNARLEARGKGTIPMDRFRPNLVIGAANGSGEGGALGMAPGPFAEDEWAAITIERNGRNEASFRVVKPCARCKMPTINQQTGVPDGRGSSDAVLGADDTDEGGGPVASAEPTATLRTFRTGELLGYKKAGWKNDVFFGQNLVMHDAEGATIRVGDAVVATQRRRPSWLARGVLGVHY</sequence>
<dbReference type="InterPro" id="IPR005302">
    <property type="entry name" value="MoCF_Sase_C"/>
</dbReference>
<reference evidence="4" key="1">
    <citation type="journal article" date="2015" name="PLoS Genet.">
        <title>Genome Sequence and Transcriptome Analyses of Chrysochromulina tobin: Metabolic Tools for Enhanced Algal Fitness in the Prominent Order Prymnesiales (Haptophyceae).</title>
        <authorList>
            <person name="Hovde B.T."/>
            <person name="Deodato C.R."/>
            <person name="Hunsperger H.M."/>
            <person name="Ryken S.A."/>
            <person name="Yost W."/>
            <person name="Jha R.K."/>
            <person name="Patterson J."/>
            <person name="Monnat R.J. Jr."/>
            <person name="Barlow S.B."/>
            <person name="Starkenburg S.R."/>
            <person name="Cattolico R.A."/>
        </authorList>
    </citation>
    <scope>NUCLEOTIDE SEQUENCE</scope>
    <source>
        <strain evidence="4">CCMP291</strain>
    </source>
</reference>
<feature type="domain" description="MOSC" evidence="2">
    <location>
        <begin position="167"/>
        <end position="385"/>
    </location>
</feature>
<proteinExistence type="predicted"/>
<dbReference type="GO" id="GO:0030151">
    <property type="term" value="F:molybdenum ion binding"/>
    <property type="evidence" value="ECO:0007669"/>
    <property type="project" value="InterPro"/>
</dbReference>
<organism evidence="3 4">
    <name type="scientific">Chrysochromulina tobinii</name>
    <dbReference type="NCBI Taxonomy" id="1460289"/>
    <lineage>
        <taxon>Eukaryota</taxon>
        <taxon>Haptista</taxon>
        <taxon>Haptophyta</taxon>
        <taxon>Prymnesiophyceae</taxon>
        <taxon>Prymnesiales</taxon>
        <taxon>Chrysochromulinaceae</taxon>
        <taxon>Chrysochromulina</taxon>
    </lineage>
</organism>
<accession>A0A0M0KAF6</accession>
<gene>
    <name evidence="3" type="ORF">Ctob_009929</name>
</gene>
<dbReference type="Proteomes" id="UP000037460">
    <property type="component" value="Unassembled WGS sequence"/>
</dbReference>
<comment type="caution">
    <text evidence="3">The sequence shown here is derived from an EMBL/GenBank/DDBJ whole genome shotgun (WGS) entry which is preliminary data.</text>
</comment>
<dbReference type="PANTHER" id="PTHR14237">
    <property type="entry name" value="MOLYBDOPTERIN COFACTOR SULFURASE MOSC"/>
    <property type="match status" value="1"/>
</dbReference>
<dbReference type="EMBL" id="JWZX01000750">
    <property type="protein sequence ID" value="KOO35784.1"/>
    <property type="molecule type" value="Genomic_DNA"/>
</dbReference>
<dbReference type="PROSITE" id="PS51340">
    <property type="entry name" value="MOSC"/>
    <property type="match status" value="1"/>
</dbReference>
<dbReference type="InterPro" id="IPR005303">
    <property type="entry name" value="MOCOS_middle"/>
</dbReference>
<name>A0A0M0KAF6_9EUKA</name>
<dbReference type="InterPro" id="IPR011037">
    <property type="entry name" value="Pyrv_Knase-like_insert_dom_sf"/>
</dbReference>
<dbReference type="SUPFAM" id="SSF141673">
    <property type="entry name" value="MOSC N-terminal domain-like"/>
    <property type="match status" value="1"/>
</dbReference>
<keyword evidence="4" id="KW-1185">Reference proteome</keyword>
<dbReference type="OrthoDB" id="17255at2759"/>